<keyword evidence="4" id="KW-1185">Reference proteome</keyword>
<name>A0ABV5VTL6_9BACL</name>
<dbReference type="Proteomes" id="UP001589619">
    <property type="component" value="Unassembled WGS sequence"/>
</dbReference>
<dbReference type="Pfam" id="PF11303">
    <property type="entry name" value="DUF3105"/>
    <property type="match status" value="1"/>
</dbReference>
<dbReference type="RefSeq" id="WP_344906532.1">
    <property type="nucleotide sequence ID" value="NZ_BAAAYO010000005.1"/>
</dbReference>
<comment type="caution">
    <text evidence="3">The sequence shown here is derived from an EMBL/GenBank/DDBJ whole genome shotgun (WGS) entry which is preliminary data.</text>
</comment>
<dbReference type="InterPro" id="IPR021454">
    <property type="entry name" value="DUF3105"/>
</dbReference>
<proteinExistence type="predicted"/>
<organism evidence="3 4">
    <name type="scientific">Paenibacillus hodogayensis</name>
    <dbReference type="NCBI Taxonomy" id="279208"/>
    <lineage>
        <taxon>Bacteria</taxon>
        <taxon>Bacillati</taxon>
        <taxon>Bacillota</taxon>
        <taxon>Bacilli</taxon>
        <taxon>Bacillales</taxon>
        <taxon>Paenibacillaceae</taxon>
        <taxon>Paenibacillus</taxon>
    </lineage>
</organism>
<feature type="transmembrane region" description="Helical" evidence="2">
    <location>
        <begin position="37"/>
        <end position="55"/>
    </location>
</feature>
<evidence type="ECO:0000256" key="1">
    <source>
        <dbReference type="SAM" id="MobiDB-lite"/>
    </source>
</evidence>
<evidence type="ECO:0000313" key="4">
    <source>
        <dbReference type="Proteomes" id="UP001589619"/>
    </source>
</evidence>
<reference evidence="3 4" key="1">
    <citation type="submission" date="2024-09" db="EMBL/GenBank/DDBJ databases">
        <authorList>
            <person name="Sun Q."/>
            <person name="Mori K."/>
        </authorList>
    </citation>
    <scope>NUCLEOTIDE SEQUENCE [LARGE SCALE GENOMIC DNA]</scope>
    <source>
        <strain evidence="3 4">JCM 12520</strain>
    </source>
</reference>
<keyword evidence="2" id="KW-0472">Membrane</keyword>
<accession>A0ABV5VTL6</accession>
<protein>
    <submittedName>
        <fullName evidence="3">DUF3105 domain-containing protein</fullName>
    </submittedName>
</protein>
<sequence length="196" mass="22022">MDKTRTTAAQPSKAVNKKTHAALRAEETRRRQWRKRAGWIGGAALLVAALIVLIANRPPKPGERVAVMPDQSHIANAGSPHKPYNSDPPTSGQHLPYIAPWGVHKEPLPKELLVHNLEDAGVVIYYNGQTDEETVGKLETVVRRYPQYVLVNPYKEMPNAITLTAWGRIDRLDAFDEKRIVDFIKAYKGIDHHPRS</sequence>
<gene>
    <name evidence="3" type="ORF">ACFFNY_07085</name>
</gene>
<keyword evidence="2" id="KW-1133">Transmembrane helix</keyword>
<dbReference type="EMBL" id="JBHMAG010000006">
    <property type="protein sequence ID" value="MFB9751326.1"/>
    <property type="molecule type" value="Genomic_DNA"/>
</dbReference>
<feature type="compositionally biased region" description="Polar residues" evidence="1">
    <location>
        <begin position="1"/>
        <end position="10"/>
    </location>
</feature>
<evidence type="ECO:0000313" key="3">
    <source>
        <dbReference type="EMBL" id="MFB9751326.1"/>
    </source>
</evidence>
<evidence type="ECO:0000256" key="2">
    <source>
        <dbReference type="SAM" id="Phobius"/>
    </source>
</evidence>
<feature type="region of interest" description="Disordered" evidence="1">
    <location>
        <begin position="1"/>
        <end position="20"/>
    </location>
</feature>
<keyword evidence="2" id="KW-0812">Transmembrane</keyword>